<dbReference type="HOGENOM" id="CLU_024840_1_0_4"/>
<keyword evidence="1" id="KW-0489">Methyltransferase</keyword>
<sequence>MNLSELSPDLPALSASLEKRIMADIGEKSGWISFADYMQQVLYTPLLGYYSGSLVKLGEAGDFTTAPEMTDLYGRTLAQAMIPLLEQTGANILELGAGTGKLAFDVLTALAGAGIRIGKYRILELSAELRQRQQVSLKGFDNVEWLTVLPERFDGVVLANEVLDAMPVHLVKKYGSGWYETGVSVHDNRLVFADIPCEESLVDTIRQSIPDHVNLPVGYQTEVHIHARGFIKTLSEMLAKSACAAAILIDYGFPAHEYYHPDRSAGTLMCHFRHRGHDDPFFLPGLQDITAHVNFTGMAQMASDHGLDVICYASQASFLLASGLPDLLSNGSAESGNSRAGQLQAVQKLLSPAEMGELFKVMVLGHKIEPPAFMLDIDKSGRL</sequence>
<keyword evidence="2" id="KW-0808">Transferase</keyword>
<dbReference type="Pfam" id="PF02636">
    <property type="entry name" value="Methyltransf_28"/>
    <property type="match status" value="1"/>
</dbReference>
<dbReference type="GeneID" id="77134297"/>
<dbReference type="InterPro" id="IPR003788">
    <property type="entry name" value="NDUFAF7"/>
</dbReference>
<evidence type="ECO:0008006" key="5">
    <source>
        <dbReference type="Google" id="ProtNLM"/>
    </source>
</evidence>
<dbReference type="OrthoDB" id="9794208at2"/>
<dbReference type="Gene3D" id="3.40.50.12710">
    <property type="match status" value="1"/>
</dbReference>
<dbReference type="Proteomes" id="UP000005089">
    <property type="component" value="Unassembled WGS sequence"/>
</dbReference>
<gene>
    <name evidence="3" type="ORF">OFBG_01703</name>
</gene>
<dbReference type="STRING" id="847.BRW83_0389"/>
<reference evidence="3 4" key="1">
    <citation type="submission" date="2009-02" db="EMBL/GenBank/DDBJ databases">
        <title>The Genome Sequence of Oxalobacter formigenes OXCC13.</title>
        <authorList>
            <consortium name="The Broad Institute Genome Sequencing Platform"/>
            <person name="Ward D."/>
            <person name="Young S.K."/>
            <person name="Kodira C.D."/>
            <person name="Zeng Q."/>
            <person name="Koehrsen M."/>
            <person name="Alvarado L."/>
            <person name="Berlin A."/>
            <person name="Borenstein D."/>
            <person name="Chen Z."/>
            <person name="Engels R."/>
            <person name="Freedman E."/>
            <person name="Gellesch M."/>
            <person name="Goldberg J."/>
            <person name="Griggs A."/>
            <person name="Gujja S."/>
            <person name="Heiman D."/>
            <person name="Hepburn T."/>
            <person name="Howarth C."/>
            <person name="Jen D."/>
            <person name="Larson L."/>
            <person name="Lewis B."/>
            <person name="Mehta T."/>
            <person name="Park D."/>
            <person name="Pearson M."/>
            <person name="Roberts A."/>
            <person name="Saif S."/>
            <person name="Shea T."/>
            <person name="Shenoy N."/>
            <person name="Sisk P."/>
            <person name="Stolte C."/>
            <person name="Sykes S."/>
            <person name="Walk T."/>
            <person name="White J."/>
            <person name="Yandava C."/>
            <person name="Allison M.J."/>
            <person name="Lander E."/>
            <person name="Nusbaum C."/>
            <person name="Galagan J."/>
            <person name="Birren B."/>
        </authorList>
    </citation>
    <scope>NUCLEOTIDE SEQUENCE [LARGE SCALE GENOMIC DNA]</scope>
    <source>
        <strain evidence="3 4">OXCC13</strain>
    </source>
</reference>
<proteinExistence type="predicted"/>
<name>C3XBU9_OXAFO</name>
<dbReference type="GO" id="GO:0032259">
    <property type="term" value="P:methylation"/>
    <property type="evidence" value="ECO:0007669"/>
    <property type="project" value="UniProtKB-KW"/>
</dbReference>
<dbReference type="eggNOG" id="COG1565">
    <property type="taxonomic scope" value="Bacteria"/>
</dbReference>
<dbReference type="AlphaFoldDB" id="C3XBU9"/>
<dbReference type="EMBL" id="GG658170">
    <property type="protein sequence ID" value="EEO30675.1"/>
    <property type="molecule type" value="Genomic_DNA"/>
</dbReference>
<dbReference type="InterPro" id="IPR038375">
    <property type="entry name" value="NDUFAF7_sf"/>
</dbReference>
<dbReference type="SUPFAM" id="SSF53335">
    <property type="entry name" value="S-adenosyl-L-methionine-dependent methyltransferases"/>
    <property type="match status" value="1"/>
</dbReference>
<evidence type="ECO:0000256" key="1">
    <source>
        <dbReference type="ARBA" id="ARBA00022603"/>
    </source>
</evidence>
<protein>
    <recommendedName>
        <fullName evidence="5">SAM-dependent methyltransferase, MidA family</fullName>
    </recommendedName>
</protein>
<evidence type="ECO:0000256" key="2">
    <source>
        <dbReference type="ARBA" id="ARBA00022679"/>
    </source>
</evidence>
<dbReference type="GO" id="GO:0035243">
    <property type="term" value="F:protein-arginine omega-N symmetric methyltransferase activity"/>
    <property type="evidence" value="ECO:0007669"/>
    <property type="project" value="TreeGrafter"/>
</dbReference>
<accession>C3XBU9</accession>
<organism evidence="3 4">
    <name type="scientific">Oxalobacter formigenes OXCC13</name>
    <dbReference type="NCBI Taxonomy" id="556269"/>
    <lineage>
        <taxon>Bacteria</taxon>
        <taxon>Pseudomonadati</taxon>
        <taxon>Pseudomonadota</taxon>
        <taxon>Betaproteobacteria</taxon>
        <taxon>Burkholderiales</taxon>
        <taxon>Oxalobacteraceae</taxon>
        <taxon>Oxalobacter</taxon>
    </lineage>
</organism>
<dbReference type="PANTHER" id="PTHR12049">
    <property type="entry name" value="PROTEIN ARGININE METHYLTRANSFERASE NDUFAF7, MITOCHONDRIAL"/>
    <property type="match status" value="1"/>
</dbReference>
<evidence type="ECO:0000313" key="4">
    <source>
        <dbReference type="Proteomes" id="UP000005089"/>
    </source>
</evidence>
<evidence type="ECO:0000313" key="3">
    <source>
        <dbReference type="EMBL" id="EEO30675.1"/>
    </source>
</evidence>
<dbReference type="RefSeq" id="WP_005882035.1">
    <property type="nucleotide sequence ID" value="NZ_CP019430.1"/>
</dbReference>
<dbReference type="InterPro" id="IPR029063">
    <property type="entry name" value="SAM-dependent_MTases_sf"/>
</dbReference>
<dbReference type="PANTHER" id="PTHR12049:SF7">
    <property type="entry name" value="PROTEIN ARGININE METHYLTRANSFERASE NDUFAF7, MITOCHONDRIAL"/>
    <property type="match status" value="1"/>
</dbReference>
<keyword evidence="4" id="KW-1185">Reference proteome</keyword>